<dbReference type="SUPFAM" id="SSF49854">
    <property type="entry name" value="Spermadhesin, CUB domain"/>
    <property type="match status" value="7"/>
</dbReference>
<accession>A0A8B7Z5W2</accession>
<keyword evidence="9 12" id="KW-1015">Disulfide bond</keyword>
<keyword evidence="10" id="KW-0675">Receptor</keyword>
<gene>
    <name evidence="18 19" type="primary">LOC110983627</name>
</gene>
<dbReference type="InterPro" id="IPR000276">
    <property type="entry name" value="GPCR_Rhodpsn"/>
</dbReference>
<dbReference type="InterPro" id="IPR017452">
    <property type="entry name" value="GPCR_Rhodpsn_7TM"/>
</dbReference>
<evidence type="ECO:0000256" key="3">
    <source>
        <dbReference type="ARBA" id="ARBA00022614"/>
    </source>
</evidence>
<feature type="disulfide bond" evidence="12">
    <location>
        <begin position="539"/>
        <end position="551"/>
    </location>
</feature>
<dbReference type="GO" id="GO:0007189">
    <property type="term" value="P:adenylate cyclase-activating G protein-coupled receptor signaling pathway"/>
    <property type="evidence" value="ECO:0007669"/>
    <property type="project" value="TreeGrafter"/>
</dbReference>
<dbReference type="KEGG" id="aplc:110983627"/>
<keyword evidence="17" id="KW-1185">Reference proteome</keyword>
<dbReference type="SUPFAM" id="SSF52058">
    <property type="entry name" value="L domain-like"/>
    <property type="match status" value="1"/>
</dbReference>
<protein>
    <submittedName>
        <fullName evidence="18 19">CUB and sushi domain-containing protein 2-like</fullName>
    </submittedName>
</protein>
<dbReference type="FunFam" id="1.20.1070.10:FF:000343">
    <property type="entry name" value="Uncharacterized protein"/>
    <property type="match status" value="1"/>
</dbReference>
<dbReference type="InterPro" id="IPR002172">
    <property type="entry name" value="LDrepeatLR_classA_rpt"/>
</dbReference>
<keyword evidence="2" id="KW-1003">Cell membrane</keyword>
<dbReference type="RefSeq" id="XP_022098726.1">
    <property type="nucleotide sequence ID" value="XM_022243034.1"/>
</dbReference>
<evidence type="ECO:0000259" key="15">
    <source>
        <dbReference type="PROSITE" id="PS01180"/>
    </source>
</evidence>
<feature type="disulfide bond" evidence="12">
    <location>
        <begin position="521"/>
        <end position="536"/>
    </location>
</feature>
<feature type="domain" description="CUB" evidence="15">
    <location>
        <begin position="747"/>
        <end position="869"/>
    </location>
</feature>
<evidence type="ECO:0000256" key="11">
    <source>
        <dbReference type="ARBA" id="ARBA00023224"/>
    </source>
</evidence>
<feature type="disulfide bond" evidence="12">
    <location>
        <begin position="1262"/>
        <end position="1277"/>
    </location>
</feature>
<organism evidence="17 19">
    <name type="scientific">Acanthaster planci</name>
    <name type="common">Crown-of-thorns starfish</name>
    <dbReference type="NCBI Taxonomy" id="133434"/>
    <lineage>
        <taxon>Eukaryota</taxon>
        <taxon>Metazoa</taxon>
        <taxon>Echinodermata</taxon>
        <taxon>Eleutherozoa</taxon>
        <taxon>Asterozoa</taxon>
        <taxon>Asteroidea</taxon>
        <taxon>Valvatacea</taxon>
        <taxon>Valvatida</taxon>
        <taxon>Acanthasteridae</taxon>
        <taxon>Acanthaster</taxon>
    </lineage>
</organism>
<feature type="signal peptide" evidence="14">
    <location>
        <begin position="1"/>
        <end position="20"/>
    </location>
</feature>
<feature type="transmembrane region" description="Helical" evidence="13">
    <location>
        <begin position="1619"/>
        <end position="1639"/>
    </location>
</feature>
<dbReference type="CDD" id="cd00112">
    <property type="entry name" value="LDLa"/>
    <property type="match status" value="10"/>
</dbReference>
<evidence type="ECO:0000256" key="13">
    <source>
        <dbReference type="SAM" id="Phobius"/>
    </source>
</evidence>
<feature type="disulfide bond" evidence="12">
    <location>
        <begin position="173"/>
        <end position="188"/>
    </location>
</feature>
<feature type="domain" description="CUB" evidence="15">
    <location>
        <begin position="949"/>
        <end position="1067"/>
    </location>
</feature>
<feature type="disulfide bond" evidence="12">
    <location>
        <begin position="894"/>
        <end position="909"/>
    </location>
</feature>
<feature type="transmembrane region" description="Helical" evidence="13">
    <location>
        <begin position="1561"/>
        <end position="1585"/>
    </location>
</feature>
<dbReference type="InterPro" id="IPR023415">
    <property type="entry name" value="LDLR_class-A_CS"/>
</dbReference>
<dbReference type="SMART" id="SM00042">
    <property type="entry name" value="CUB"/>
    <property type="match status" value="6"/>
</dbReference>
<evidence type="ECO:0000256" key="1">
    <source>
        <dbReference type="ARBA" id="ARBA00004651"/>
    </source>
</evidence>
<dbReference type="RefSeq" id="XP_022098725.1">
    <property type="nucleotide sequence ID" value="XM_022243033.1"/>
</dbReference>
<evidence type="ECO:0000313" key="19">
    <source>
        <dbReference type="RefSeq" id="XP_022098726.1"/>
    </source>
</evidence>
<dbReference type="PROSITE" id="PS50262">
    <property type="entry name" value="G_PROTEIN_RECEP_F1_2"/>
    <property type="match status" value="1"/>
</dbReference>
<feature type="transmembrane region" description="Helical" evidence="13">
    <location>
        <begin position="1809"/>
        <end position="1829"/>
    </location>
</feature>
<feature type="disulfide bond" evidence="12">
    <location>
        <begin position="1310"/>
        <end position="1325"/>
    </location>
</feature>
<feature type="domain" description="CUB" evidence="15">
    <location>
        <begin position="191"/>
        <end position="305"/>
    </location>
</feature>
<feature type="disulfide bond" evidence="12">
    <location>
        <begin position="1095"/>
        <end position="1110"/>
    </location>
</feature>
<evidence type="ECO:0000256" key="10">
    <source>
        <dbReference type="ARBA" id="ARBA00023170"/>
    </source>
</evidence>
<dbReference type="InterPro" id="IPR032675">
    <property type="entry name" value="LRR_dom_sf"/>
</dbReference>
<comment type="subcellular location">
    <subcellularLocation>
        <location evidence="1">Cell membrane</location>
        <topology evidence="1">Multi-pass membrane protein</topology>
    </subcellularLocation>
</comment>
<proteinExistence type="predicted"/>
<dbReference type="Pfam" id="PF00431">
    <property type="entry name" value="CUB"/>
    <property type="match status" value="6"/>
</dbReference>
<dbReference type="SUPFAM" id="SSF81321">
    <property type="entry name" value="Family A G protein-coupled receptor-like"/>
    <property type="match status" value="1"/>
</dbReference>
<dbReference type="PROSITE" id="PS50068">
    <property type="entry name" value="LDLRA_2"/>
    <property type="match status" value="11"/>
</dbReference>
<evidence type="ECO:0000259" key="16">
    <source>
        <dbReference type="PROSITE" id="PS50262"/>
    </source>
</evidence>
<dbReference type="GO" id="GO:0009755">
    <property type="term" value="P:hormone-mediated signaling pathway"/>
    <property type="evidence" value="ECO:0007669"/>
    <property type="project" value="TreeGrafter"/>
</dbReference>
<dbReference type="Pfam" id="PF00057">
    <property type="entry name" value="Ldl_recept_a"/>
    <property type="match status" value="3"/>
</dbReference>
<dbReference type="Pfam" id="PF13855">
    <property type="entry name" value="LRR_8"/>
    <property type="match status" value="1"/>
</dbReference>
<dbReference type="GO" id="GO:0008528">
    <property type="term" value="F:G protein-coupled peptide receptor activity"/>
    <property type="evidence" value="ECO:0007669"/>
    <property type="project" value="TreeGrafter"/>
</dbReference>
<feature type="disulfide bond" evidence="12">
    <location>
        <begin position="919"/>
        <end position="937"/>
    </location>
</feature>
<keyword evidence="5" id="KW-0677">Repeat</keyword>
<dbReference type="PROSITE" id="PS01209">
    <property type="entry name" value="LDLRA_1"/>
    <property type="match status" value="3"/>
</dbReference>
<evidence type="ECO:0000256" key="5">
    <source>
        <dbReference type="ARBA" id="ARBA00022737"/>
    </source>
</evidence>
<sequence>MEGLQLRVLSTGILLMVIGGQNIDPPMQINLTMNLPAEITSRNYPAKYPTNFIDTWLVVSPPDTLISVKVLDFQTEIHQLAEDILLIGNGLNYTSEEDYLLPRSAAEGTAGMVLKMISSGSGIWLQFRSDLSSANERGFQLQLNTINKTESCSQEEYVCNERITVCLDESVACDGPPQCSNGADEAFCEHCGETSIDLSQGVVYTLSSPKHPNDFPHEILCHWLINATSMSSILLSFNSFNLEEIDDLFSIGIGHDPTNETSTVFMRRGNVIPITMAIKSNQVWLAFKTMGNLYYRSLMQVNLQEFQPQECADGLTACASGLECIRQTVVCDGFPDCSDQSDEFHCETCSAVTDTCSCFQQSYVCNGENDCDDYYDELRCATCGNPFINLTDGTSLNFTSPNYPSVYPREVSCLWLVTAKPDHRILVIFIDFKLNVETLSLGNGHHPSNTSSLIMQRAGATTPSMITSEGSKMWITFETWKKKSLYRGFVLELSQFVTVECNIGEFICESGHQCVMDSARCNGVVDCWDFSDETGCASCDIDSLPCMNGLCVEHDGICDGYADCRDYTDEIKCGTLCGERYVFLTAEQPIYRLTSPDLLSVDVQYPPGYSCLWILSTDPQLQIALKVVDISLRGRGKDAIQIGNGQDPTDLTTTIAILEGKDDKVLRGRSFISSESNIWVALVAESKDIKYARWGIFHLEITRHNISGECVNGSWCLHEPICVPDSAHCDGISNCGDYSDEQHCDHCGADMKDGINVTDGTPYLLTARLTNQISEFPLGKDCLWIITAFTGYRIQLRFLYLILISDSYYFNGILVGDGTNPTNQSSLFFKHTGKTVREIVTSFSSEIWIVVETYRLQFEEGFSVQLTQYNETECSPDQYACPSGLLCIELSQRCDGTPDCPDAGDEFGCADCLSDQLYCDAGRCVDLDSICDRRENCQDKLDERICAPCGESIINLPSDLNLPMIFSSPSYSIADYPSDMNCIWLLTGKHGYVIQLEFVDFKTEVYFDKFSAGNGHNYTNISSVILNGISGEEAPRILLADESRMWIRFAADQRVTDRGFQLLITQVNGTVECREAETSCQSGSGFMCLRHDSKCNGIALCPDESDEQACGICGSTIIYLFDTDTHNLTSPGFPSQYPPNQPCSWRIQTSDKPATEDSNAWRLMASIQTFDLENQYDYLTLYNWDDENGDTGLIARLTGNIKLTTVVSAGHAMFIKFTSDNTGSGKGFKIHLQTVNKTSKFCTGSDYDCKGDEFCVSEDAKCNGFNDCLRYQDEMNCGEVKCPDNYMCNNDIINDEDLVNFQCITLDMVCDGRTDCPERDDEMQCDKKKCPSGCKCYYDKNGLTIKCLGSWEQSTVDYISKTVATLSLNEGNVTVLKKGTFKGMKSLRSLSLSDNNIVSIETRTFDGLDNLTWLELSNNHITELESYSFQELSSLEGLTLWNVPLRLVKDYAFTGLEKLQKLAIIRGIVDDPMKVTSKGFDGLPNLKTLYVDDHRLCCHFPYVTCTSLEPRPPLFMCSNLMPNVALRIFMWILGISALIGNLGIIIWRYREKNSKASRQVHSFLVFNLAVSDFFMGVYMLIIAGADVHYGDEYFMKASEWRSTVVCKIASALSILSSEASVFIITVITIDRFLCIVFPFTQFHLRRHSSRITMFIIWCLALSVSLIPTLLADQESNVYGLSDVCIGLPLQTRATDFGSTTDDIESPFSNETFEIPVALNYQPSWVFSIVLFLGVNFLCFLVIMICYIVIFIHVQLSLKQVNRHMHRYEEIKMAGKMAIIVGTDLFCWLPIIIMGILAQSGAVTIPVETYAWIVVFILPINSSLNPYLYTVSSCIADRKRENVSTATTKRIGTLAMTDRVNNGRSVHSQEISVVD</sequence>
<keyword evidence="6 13" id="KW-1133">Transmembrane helix</keyword>
<dbReference type="SUPFAM" id="SSF57424">
    <property type="entry name" value="LDL receptor-like module"/>
    <property type="match status" value="5"/>
</dbReference>
<feature type="transmembrane region" description="Helical" evidence="13">
    <location>
        <begin position="1651"/>
        <end position="1671"/>
    </location>
</feature>
<dbReference type="InterPro" id="IPR036055">
    <property type="entry name" value="LDL_receptor-like_sf"/>
</dbReference>
<dbReference type="Gene3D" id="3.80.10.10">
    <property type="entry name" value="Ribonuclease Inhibitor"/>
    <property type="match status" value="1"/>
</dbReference>
<dbReference type="OMA" id="RICAPCG"/>
<dbReference type="PROSITE" id="PS51450">
    <property type="entry name" value="LRR"/>
    <property type="match status" value="2"/>
</dbReference>
<dbReference type="InterPro" id="IPR000859">
    <property type="entry name" value="CUB_dom"/>
</dbReference>
<dbReference type="SMART" id="SM00192">
    <property type="entry name" value="LDLa"/>
    <property type="match status" value="11"/>
</dbReference>
<feature type="transmembrane region" description="Helical" evidence="13">
    <location>
        <begin position="1776"/>
        <end position="1797"/>
    </location>
</feature>
<dbReference type="PROSITE" id="PS00237">
    <property type="entry name" value="G_PROTEIN_RECEP_F1_1"/>
    <property type="match status" value="1"/>
</dbReference>
<feature type="domain" description="G-protein coupled receptors family 1 profile" evidence="16">
    <location>
        <begin position="1540"/>
        <end position="1828"/>
    </location>
</feature>
<dbReference type="InterPro" id="IPR035914">
    <property type="entry name" value="Sperma_CUB_dom_sf"/>
</dbReference>
<dbReference type="Gene3D" id="1.20.1070.10">
    <property type="entry name" value="Rhodopsin 7-helix transmembrane proteins"/>
    <property type="match status" value="1"/>
</dbReference>
<keyword evidence="4 13" id="KW-0812">Transmembrane</keyword>
<evidence type="ECO:0000256" key="7">
    <source>
        <dbReference type="ARBA" id="ARBA00023040"/>
    </source>
</evidence>
<comment type="caution">
    <text evidence="12">Lacks conserved residue(s) required for the propagation of feature annotation.</text>
</comment>
<keyword evidence="7" id="KW-0297">G-protein coupled receptor</keyword>
<feature type="disulfide bond" evidence="12">
    <location>
        <begin position="912"/>
        <end position="924"/>
    </location>
</feature>
<dbReference type="GO" id="GO:0005886">
    <property type="term" value="C:plasma membrane"/>
    <property type="evidence" value="ECO:0007669"/>
    <property type="project" value="UniProtKB-SubCell"/>
</dbReference>
<dbReference type="InterPro" id="IPR001611">
    <property type="entry name" value="Leu-rich_rpt"/>
</dbReference>
<keyword evidence="14" id="KW-0732">Signal</keyword>
<dbReference type="GeneID" id="110983627"/>
<dbReference type="PROSITE" id="PS01180">
    <property type="entry name" value="CUB"/>
    <property type="match status" value="6"/>
</dbReference>
<name>A0A8B7Z5W2_ACAPL</name>
<dbReference type="OrthoDB" id="10020456at2759"/>
<evidence type="ECO:0000256" key="14">
    <source>
        <dbReference type="SAM" id="SignalP"/>
    </source>
</evidence>
<keyword evidence="8 13" id="KW-0472">Membrane</keyword>
<evidence type="ECO:0000256" key="9">
    <source>
        <dbReference type="ARBA" id="ARBA00023157"/>
    </source>
</evidence>
<evidence type="ECO:0000313" key="17">
    <source>
        <dbReference type="Proteomes" id="UP000694845"/>
    </source>
</evidence>
<feature type="disulfide bond" evidence="12">
    <location>
        <begin position="546"/>
        <end position="564"/>
    </location>
</feature>
<dbReference type="PRINTS" id="PR00261">
    <property type="entry name" value="LDLRECEPTOR"/>
</dbReference>
<evidence type="ECO:0000256" key="6">
    <source>
        <dbReference type="ARBA" id="ARBA00022989"/>
    </source>
</evidence>
<evidence type="ECO:0000313" key="18">
    <source>
        <dbReference type="RefSeq" id="XP_022098725.1"/>
    </source>
</evidence>
<feature type="disulfide bond" evidence="12">
    <location>
        <begin position="331"/>
        <end position="346"/>
    </location>
</feature>
<feature type="disulfide bond" evidence="12">
    <location>
        <begin position="931"/>
        <end position="946"/>
    </location>
</feature>
<keyword evidence="11" id="KW-0807">Transducer</keyword>
<dbReference type="Gene3D" id="2.60.120.290">
    <property type="entry name" value="Spermadhesin, CUB domain"/>
    <property type="match status" value="7"/>
</dbReference>
<dbReference type="PANTHER" id="PTHR24372">
    <property type="entry name" value="GLYCOPROTEIN HORMONE RECEPTOR"/>
    <property type="match status" value="1"/>
</dbReference>
<evidence type="ECO:0000256" key="4">
    <source>
        <dbReference type="ARBA" id="ARBA00022692"/>
    </source>
</evidence>
<dbReference type="Gene3D" id="4.10.400.10">
    <property type="entry name" value="Low-density Lipoprotein Receptor"/>
    <property type="match status" value="5"/>
</dbReference>
<feature type="domain" description="CUB" evidence="15">
    <location>
        <begin position="383"/>
        <end position="496"/>
    </location>
</feature>
<feature type="disulfide bond" evidence="12">
    <location>
        <begin position="558"/>
        <end position="573"/>
    </location>
</feature>
<feature type="chain" id="PRO_5044665666" evidence="14">
    <location>
        <begin position="21"/>
        <end position="1874"/>
    </location>
</feature>
<feature type="domain" description="CUB" evidence="15">
    <location>
        <begin position="1113"/>
        <end position="1235"/>
    </location>
</feature>
<dbReference type="Proteomes" id="UP000694845">
    <property type="component" value="Unplaced"/>
</dbReference>
<dbReference type="PANTHER" id="PTHR24372:SF77">
    <property type="entry name" value="G-PROTEIN COUPLED RECEPTORS FAMILY 1 PROFILE DOMAIN-CONTAINING PROTEIN"/>
    <property type="match status" value="1"/>
</dbReference>
<feature type="transmembrane region" description="Helical" evidence="13">
    <location>
        <begin position="1724"/>
        <end position="1755"/>
    </location>
</feature>
<evidence type="ECO:0000256" key="12">
    <source>
        <dbReference type="PROSITE-ProRule" id="PRU00124"/>
    </source>
</evidence>
<dbReference type="SMART" id="SM00369">
    <property type="entry name" value="LRR_TYP"/>
    <property type="match status" value="3"/>
</dbReference>
<reference evidence="18 19" key="1">
    <citation type="submission" date="2025-04" db="UniProtKB">
        <authorList>
            <consortium name="RefSeq"/>
        </authorList>
    </citation>
    <scope>IDENTIFICATION</scope>
</reference>
<feature type="disulfide bond" evidence="12">
    <location>
        <begin position="710"/>
        <end position="722"/>
    </location>
</feature>
<feature type="disulfide bond" evidence="12">
    <location>
        <begin position="729"/>
        <end position="744"/>
    </location>
</feature>
<evidence type="ECO:0000256" key="8">
    <source>
        <dbReference type="ARBA" id="ARBA00023136"/>
    </source>
</evidence>
<dbReference type="InterPro" id="IPR003591">
    <property type="entry name" value="Leu-rich_rpt_typical-subtyp"/>
</dbReference>
<dbReference type="CDD" id="cd00041">
    <property type="entry name" value="CUB"/>
    <property type="match status" value="5"/>
</dbReference>
<dbReference type="Pfam" id="PF00001">
    <property type="entry name" value="7tm_1"/>
    <property type="match status" value="2"/>
</dbReference>
<keyword evidence="3" id="KW-0433">Leucine-rich repeat</keyword>
<feature type="transmembrane region" description="Helical" evidence="13">
    <location>
        <begin position="1528"/>
        <end position="1549"/>
    </location>
</feature>
<feature type="disulfide bond" evidence="12">
    <location>
        <begin position="365"/>
        <end position="380"/>
    </location>
</feature>
<feature type="domain" description="CUB" evidence="15">
    <location>
        <begin position="19"/>
        <end position="146"/>
    </location>
</feature>
<evidence type="ECO:0000256" key="2">
    <source>
        <dbReference type="ARBA" id="ARBA00022475"/>
    </source>
</evidence>